<name>A0AAD7JAW5_9AGAR</name>
<dbReference type="EMBL" id="JARKIB010000040">
    <property type="protein sequence ID" value="KAJ7759251.1"/>
    <property type="molecule type" value="Genomic_DNA"/>
</dbReference>
<dbReference type="AlphaFoldDB" id="A0AAD7JAW5"/>
<evidence type="ECO:0000313" key="2">
    <source>
        <dbReference type="Proteomes" id="UP001215598"/>
    </source>
</evidence>
<dbReference type="Proteomes" id="UP001215598">
    <property type="component" value="Unassembled WGS sequence"/>
</dbReference>
<accession>A0AAD7JAW5</accession>
<evidence type="ECO:0000313" key="1">
    <source>
        <dbReference type="EMBL" id="KAJ7759251.1"/>
    </source>
</evidence>
<organism evidence="1 2">
    <name type="scientific">Mycena metata</name>
    <dbReference type="NCBI Taxonomy" id="1033252"/>
    <lineage>
        <taxon>Eukaryota</taxon>
        <taxon>Fungi</taxon>
        <taxon>Dikarya</taxon>
        <taxon>Basidiomycota</taxon>
        <taxon>Agaricomycotina</taxon>
        <taxon>Agaricomycetes</taxon>
        <taxon>Agaricomycetidae</taxon>
        <taxon>Agaricales</taxon>
        <taxon>Marasmiineae</taxon>
        <taxon>Mycenaceae</taxon>
        <taxon>Mycena</taxon>
    </lineage>
</organism>
<keyword evidence="2" id="KW-1185">Reference proteome</keyword>
<proteinExistence type="predicted"/>
<gene>
    <name evidence="1" type="ORF">B0H16DRAFT_1689173</name>
</gene>
<reference evidence="1" key="1">
    <citation type="submission" date="2023-03" db="EMBL/GenBank/DDBJ databases">
        <title>Massive genome expansion in bonnet fungi (Mycena s.s.) driven by repeated elements and novel gene families across ecological guilds.</title>
        <authorList>
            <consortium name="Lawrence Berkeley National Laboratory"/>
            <person name="Harder C.B."/>
            <person name="Miyauchi S."/>
            <person name="Viragh M."/>
            <person name="Kuo A."/>
            <person name="Thoen E."/>
            <person name="Andreopoulos B."/>
            <person name="Lu D."/>
            <person name="Skrede I."/>
            <person name="Drula E."/>
            <person name="Henrissat B."/>
            <person name="Morin E."/>
            <person name="Kohler A."/>
            <person name="Barry K."/>
            <person name="LaButti K."/>
            <person name="Morin E."/>
            <person name="Salamov A."/>
            <person name="Lipzen A."/>
            <person name="Mereny Z."/>
            <person name="Hegedus B."/>
            <person name="Baldrian P."/>
            <person name="Stursova M."/>
            <person name="Weitz H."/>
            <person name="Taylor A."/>
            <person name="Grigoriev I.V."/>
            <person name="Nagy L.G."/>
            <person name="Martin F."/>
            <person name="Kauserud H."/>
        </authorList>
    </citation>
    <scope>NUCLEOTIDE SEQUENCE</scope>
    <source>
        <strain evidence="1">CBHHK182m</strain>
    </source>
</reference>
<protein>
    <submittedName>
        <fullName evidence="1">Uncharacterized protein</fullName>
    </submittedName>
</protein>
<sequence length="302" mass="35400">MARSFLDLDDIRHSLEALDSSKSPRTRSLGNEDTVNIGDLVICSERARLREAFYDYLRSNGFALLPEEEDYLRFFRNKGGLYGRPCVLLDRTATGSFLVCFLATFMDAPDNKLGGHASTELYVPQSAIRFDLPWFRSRAIFGLPVERSPRSMKPIWPWLHVQLEYGDHERIINMVRDKVAYFKANHETIRKAEARLLYRWRTFQRRTPVQQKTWGDGKKIVLRPPGLEAFLPKPPPRIPTRSFPKPYFANHNIRWLLRARSIKQEAFHIWRYPPPSMFRLPSPFYSKLLRASTTFVRRRILG</sequence>
<comment type="caution">
    <text evidence="1">The sequence shown here is derived from an EMBL/GenBank/DDBJ whole genome shotgun (WGS) entry which is preliminary data.</text>
</comment>